<evidence type="ECO:0000313" key="2">
    <source>
        <dbReference type="EMBL" id="KAG6484274.1"/>
    </source>
</evidence>
<name>A0A8J5FBI9_ZINOF</name>
<accession>A0A8J5FBI9</accession>
<feature type="region of interest" description="Disordered" evidence="1">
    <location>
        <begin position="1"/>
        <end position="40"/>
    </location>
</feature>
<dbReference type="EMBL" id="JACMSC010000016">
    <property type="protein sequence ID" value="KAG6484274.1"/>
    <property type="molecule type" value="Genomic_DNA"/>
</dbReference>
<comment type="caution">
    <text evidence="2">The sequence shown here is derived from an EMBL/GenBank/DDBJ whole genome shotgun (WGS) entry which is preliminary data.</text>
</comment>
<keyword evidence="3" id="KW-1185">Reference proteome</keyword>
<organism evidence="2 3">
    <name type="scientific">Zingiber officinale</name>
    <name type="common">Ginger</name>
    <name type="synonym">Amomum zingiber</name>
    <dbReference type="NCBI Taxonomy" id="94328"/>
    <lineage>
        <taxon>Eukaryota</taxon>
        <taxon>Viridiplantae</taxon>
        <taxon>Streptophyta</taxon>
        <taxon>Embryophyta</taxon>
        <taxon>Tracheophyta</taxon>
        <taxon>Spermatophyta</taxon>
        <taxon>Magnoliopsida</taxon>
        <taxon>Liliopsida</taxon>
        <taxon>Zingiberales</taxon>
        <taxon>Zingiberaceae</taxon>
        <taxon>Zingiber</taxon>
    </lineage>
</organism>
<feature type="compositionally biased region" description="Low complexity" evidence="1">
    <location>
        <begin position="12"/>
        <end position="24"/>
    </location>
</feature>
<evidence type="ECO:0000313" key="3">
    <source>
        <dbReference type="Proteomes" id="UP000734854"/>
    </source>
</evidence>
<protein>
    <submittedName>
        <fullName evidence="2">Uncharacterized protein</fullName>
    </submittedName>
</protein>
<dbReference type="AlphaFoldDB" id="A0A8J5FBI9"/>
<proteinExistence type="predicted"/>
<gene>
    <name evidence="2" type="ORF">ZIOFF_061069</name>
</gene>
<dbReference type="Proteomes" id="UP000734854">
    <property type="component" value="Unassembled WGS sequence"/>
</dbReference>
<sequence length="122" mass="12954">MAIGPKISSRCPIPDSPTTSSSIPSKEDSASEQQGKLLANRRPSLGRTNLWFAILLECDQISMSVATKSADAKGRNSNGGISKSIWAAILNLLAQKEETLMEAFQHLEGDCGVGVPKVAPTE</sequence>
<reference evidence="2 3" key="1">
    <citation type="submission" date="2020-08" db="EMBL/GenBank/DDBJ databases">
        <title>Plant Genome Project.</title>
        <authorList>
            <person name="Zhang R.-G."/>
        </authorList>
    </citation>
    <scope>NUCLEOTIDE SEQUENCE [LARGE SCALE GENOMIC DNA]</scope>
    <source>
        <tissue evidence="2">Rhizome</tissue>
    </source>
</reference>
<evidence type="ECO:0000256" key="1">
    <source>
        <dbReference type="SAM" id="MobiDB-lite"/>
    </source>
</evidence>